<evidence type="ECO:0000259" key="1">
    <source>
        <dbReference type="Pfam" id="PF07727"/>
    </source>
</evidence>
<evidence type="ECO:0000259" key="2">
    <source>
        <dbReference type="Pfam" id="PF18701"/>
    </source>
</evidence>
<dbReference type="EMBL" id="BGZK01000373">
    <property type="protein sequence ID" value="GBP39933.1"/>
    <property type="molecule type" value="Genomic_DNA"/>
</dbReference>
<dbReference type="Proteomes" id="UP000299102">
    <property type="component" value="Unassembled WGS sequence"/>
</dbReference>
<feature type="domain" description="DUF5641" evidence="2">
    <location>
        <begin position="148"/>
        <end position="212"/>
    </location>
</feature>
<name>A0A4C1VML2_EUMVA</name>
<dbReference type="PANTHER" id="PTHR11439">
    <property type="entry name" value="GAG-POL-RELATED RETROTRANSPOSON"/>
    <property type="match status" value="1"/>
</dbReference>
<dbReference type="Pfam" id="PF07727">
    <property type="entry name" value="RVT_2"/>
    <property type="match status" value="1"/>
</dbReference>
<organism evidence="3 4">
    <name type="scientific">Eumeta variegata</name>
    <name type="common">Bagworm moth</name>
    <name type="synonym">Eumeta japonica</name>
    <dbReference type="NCBI Taxonomy" id="151549"/>
    <lineage>
        <taxon>Eukaryota</taxon>
        <taxon>Metazoa</taxon>
        <taxon>Ecdysozoa</taxon>
        <taxon>Arthropoda</taxon>
        <taxon>Hexapoda</taxon>
        <taxon>Insecta</taxon>
        <taxon>Pterygota</taxon>
        <taxon>Neoptera</taxon>
        <taxon>Endopterygota</taxon>
        <taxon>Lepidoptera</taxon>
        <taxon>Glossata</taxon>
        <taxon>Ditrysia</taxon>
        <taxon>Tineoidea</taxon>
        <taxon>Psychidae</taxon>
        <taxon>Oiketicinae</taxon>
        <taxon>Eumeta</taxon>
    </lineage>
</organism>
<dbReference type="CDD" id="cd09272">
    <property type="entry name" value="RNase_HI_RT_Ty1"/>
    <property type="match status" value="1"/>
</dbReference>
<proteinExistence type="predicted"/>
<feature type="domain" description="Reverse transcriptase Ty1/copia-type" evidence="1">
    <location>
        <begin position="11"/>
        <end position="70"/>
    </location>
</feature>
<keyword evidence="4" id="KW-1185">Reference proteome</keyword>
<dbReference type="Pfam" id="PF18701">
    <property type="entry name" value="DUF5641"/>
    <property type="match status" value="1"/>
</dbReference>
<sequence length="319" mass="36400">MQEEYDSLIKNKTWSPVDHQRKRVLPCKWVYKIKTNEKGEIIRFKARLVFKSYAQRKGSDYDETYAPVQTVAFSTAEAEYIAMAAATQEALCLRQLQAELGQGGDSALLIHCDNQSAIRLASTDCYKPKTKHIDIRLHFLRENVVSNFERTKTREKWNTVSYPVSVETVVLIITYNALLQRLLGEITKVYPGRDGIIHVAQVKIKRAQNFFRSSSELNITVAYTLKIKIPVSPILTQCQKALDLHIRNRLHIQIIFLIGGQHRGILVDSDQRQFTDIIDFIIHTSTHIQSTETDFSGPRFGPSGELGVMDGKPHCRNRA</sequence>
<dbReference type="PANTHER" id="PTHR11439:SF483">
    <property type="entry name" value="PEPTIDE SYNTHASE GLIP-LIKE, PUTATIVE (AFU_ORTHOLOGUE AFUA_3G12920)-RELATED"/>
    <property type="match status" value="1"/>
</dbReference>
<dbReference type="InterPro" id="IPR040676">
    <property type="entry name" value="DUF5641"/>
</dbReference>
<evidence type="ECO:0000313" key="3">
    <source>
        <dbReference type="EMBL" id="GBP39933.1"/>
    </source>
</evidence>
<dbReference type="STRING" id="151549.A0A4C1VML2"/>
<dbReference type="InterPro" id="IPR013103">
    <property type="entry name" value="RVT_2"/>
</dbReference>
<comment type="caution">
    <text evidence="3">The sequence shown here is derived from an EMBL/GenBank/DDBJ whole genome shotgun (WGS) entry which is preliminary data.</text>
</comment>
<gene>
    <name evidence="3" type="ORF">EVAR_83070_1</name>
</gene>
<evidence type="ECO:0000313" key="4">
    <source>
        <dbReference type="Proteomes" id="UP000299102"/>
    </source>
</evidence>
<accession>A0A4C1VML2</accession>
<dbReference type="AlphaFoldDB" id="A0A4C1VML2"/>
<protein>
    <submittedName>
        <fullName evidence="3">Retrovirus-related Pol polyprotein from transposon TNT 1-94</fullName>
    </submittedName>
</protein>
<dbReference type="OrthoDB" id="430476at2759"/>
<reference evidence="3 4" key="1">
    <citation type="journal article" date="2019" name="Commun. Biol.">
        <title>The bagworm genome reveals a unique fibroin gene that provides high tensile strength.</title>
        <authorList>
            <person name="Kono N."/>
            <person name="Nakamura H."/>
            <person name="Ohtoshi R."/>
            <person name="Tomita M."/>
            <person name="Numata K."/>
            <person name="Arakawa K."/>
        </authorList>
    </citation>
    <scope>NUCLEOTIDE SEQUENCE [LARGE SCALE GENOMIC DNA]</scope>
</reference>